<dbReference type="NCBIfam" id="TIGR00138">
    <property type="entry name" value="rsmG_gidB"/>
    <property type="match status" value="1"/>
</dbReference>
<dbReference type="GO" id="GO:0005829">
    <property type="term" value="C:cytosol"/>
    <property type="evidence" value="ECO:0007669"/>
    <property type="project" value="TreeGrafter"/>
</dbReference>
<keyword evidence="4 6" id="KW-0808">Transferase</keyword>
<organism evidence="7 8">
    <name type="scientific">Desulfuromonas acetoxidans (strain DSM 684 / 11070)</name>
    <dbReference type="NCBI Taxonomy" id="281689"/>
    <lineage>
        <taxon>Bacteria</taxon>
        <taxon>Pseudomonadati</taxon>
        <taxon>Thermodesulfobacteriota</taxon>
        <taxon>Desulfuromonadia</taxon>
        <taxon>Desulfuromonadales</taxon>
        <taxon>Desulfuromonadaceae</taxon>
        <taxon>Desulfuromonas</taxon>
    </lineage>
</organism>
<evidence type="ECO:0000256" key="1">
    <source>
        <dbReference type="ARBA" id="ARBA00022490"/>
    </source>
</evidence>
<dbReference type="PANTHER" id="PTHR31760">
    <property type="entry name" value="S-ADENOSYL-L-METHIONINE-DEPENDENT METHYLTRANSFERASES SUPERFAMILY PROTEIN"/>
    <property type="match status" value="1"/>
</dbReference>
<dbReference type="PIRSF" id="PIRSF003078">
    <property type="entry name" value="GidB"/>
    <property type="match status" value="1"/>
</dbReference>
<evidence type="ECO:0000256" key="4">
    <source>
        <dbReference type="ARBA" id="ARBA00022679"/>
    </source>
</evidence>
<reference evidence="7" key="1">
    <citation type="submission" date="2006-05" db="EMBL/GenBank/DDBJ databases">
        <title>Annotation of the draft genome assembly of Desulfuromonas acetoxidans DSM 684.</title>
        <authorList>
            <consortium name="US DOE Joint Genome Institute (JGI-ORNL)"/>
            <person name="Larimer F."/>
            <person name="Land M."/>
            <person name="Hauser L."/>
        </authorList>
    </citation>
    <scope>NUCLEOTIDE SEQUENCE [LARGE SCALE GENOMIC DNA]</scope>
    <source>
        <strain evidence="7">DSM 684</strain>
    </source>
</reference>
<dbReference type="AlphaFoldDB" id="Q1JZG0"/>
<dbReference type="EMBL" id="AAEW02000009">
    <property type="protein sequence ID" value="EAT15607.1"/>
    <property type="molecule type" value="Genomic_DNA"/>
</dbReference>
<name>Q1JZG0_DESA6</name>
<dbReference type="InterPro" id="IPR029063">
    <property type="entry name" value="SAM-dependent_MTases_sf"/>
</dbReference>
<comment type="function">
    <text evidence="6">Specifically methylates the N7 position of a guanine in 16S rRNA.</text>
</comment>
<comment type="similarity">
    <text evidence="6">Belongs to the methyltransferase superfamily. RNA methyltransferase RsmG family.</text>
</comment>
<keyword evidence="2 6" id="KW-0698">rRNA processing</keyword>
<evidence type="ECO:0000256" key="3">
    <source>
        <dbReference type="ARBA" id="ARBA00022603"/>
    </source>
</evidence>
<evidence type="ECO:0000313" key="8">
    <source>
        <dbReference type="Proteomes" id="UP000005695"/>
    </source>
</evidence>
<keyword evidence="3 6" id="KW-0489">Methyltransferase</keyword>
<dbReference type="PANTHER" id="PTHR31760:SF0">
    <property type="entry name" value="S-ADENOSYL-L-METHIONINE-DEPENDENT METHYLTRANSFERASES SUPERFAMILY PROTEIN"/>
    <property type="match status" value="1"/>
</dbReference>
<dbReference type="InterPro" id="IPR003682">
    <property type="entry name" value="rRNA_ssu_MeTfrase_G"/>
</dbReference>
<dbReference type="OrthoDB" id="9808773at2"/>
<keyword evidence="8" id="KW-1185">Reference proteome</keyword>
<sequence length="219" mass="25164">MIIEEVNRCLPPMLQLSSEQYELIDQYLDELLVWNRKINLTAIRQKNICWQKHIIDSLMLGEFIDPDSCLLDIGSGAGLPSIPLKIFYPQLSVTSVDTVSKKIQFQKHCVRKLHLTHYQALSTRIEHLNGQSQQRYPYITSRAFSSLAQFCQLSHHYLADNGVLIAMKGADYKREIEEATDILSELDLEIVTIHERILQPLDEKRAFIVLNKGKQVAVC</sequence>
<dbReference type="SUPFAM" id="SSF53335">
    <property type="entry name" value="S-adenosyl-L-methionine-dependent methyltransferases"/>
    <property type="match status" value="1"/>
</dbReference>
<dbReference type="RefSeq" id="WP_006000541.1">
    <property type="nucleotide sequence ID" value="NZ_AAEW02000009.1"/>
</dbReference>
<evidence type="ECO:0000256" key="2">
    <source>
        <dbReference type="ARBA" id="ARBA00022552"/>
    </source>
</evidence>
<accession>Q1JZG0</accession>
<dbReference type="Pfam" id="PF02527">
    <property type="entry name" value="GidB"/>
    <property type="match status" value="1"/>
</dbReference>
<keyword evidence="5 6" id="KW-0949">S-adenosyl-L-methionine</keyword>
<evidence type="ECO:0000256" key="6">
    <source>
        <dbReference type="HAMAP-Rule" id="MF_00074"/>
    </source>
</evidence>
<protein>
    <recommendedName>
        <fullName evidence="6">Ribosomal RNA small subunit methyltransferase G</fullName>
        <ecNumber evidence="6">2.1.1.-</ecNumber>
    </recommendedName>
    <alternativeName>
        <fullName evidence="6">16S rRNA 7-methylguanosine methyltransferase</fullName>
        <shortName evidence="6">16S rRNA m7G methyltransferase</shortName>
    </alternativeName>
</protein>
<dbReference type="GO" id="GO:0070043">
    <property type="term" value="F:rRNA (guanine-N7-)-methyltransferase activity"/>
    <property type="evidence" value="ECO:0007669"/>
    <property type="project" value="UniProtKB-UniRule"/>
</dbReference>
<reference evidence="7" key="2">
    <citation type="submission" date="2006-05" db="EMBL/GenBank/DDBJ databases">
        <title>Sequencing of the draft genome and assembly of Desulfuromonas acetoxidans DSM 684.</title>
        <authorList>
            <consortium name="US DOE Joint Genome Institute (JGI-PGF)"/>
            <person name="Copeland A."/>
            <person name="Lucas S."/>
            <person name="Lapidus A."/>
            <person name="Barry K."/>
            <person name="Detter J.C."/>
            <person name="Glavina del Rio T."/>
            <person name="Hammon N."/>
            <person name="Israni S."/>
            <person name="Dalin E."/>
            <person name="Tice H."/>
            <person name="Bruce D."/>
            <person name="Pitluck S."/>
            <person name="Richardson P."/>
        </authorList>
    </citation>
    <scope>NUCLEOTIDE SEQUENCE [LARGE SCALE GENOMIC DNA]</scope>
    <source>
        <strain evidence="7">DSM 684</strain>
    </source>
</reference>
<evidence type="ECO:0000313" key="7">
    <source>
        <dbReference type="EMBL" id="EAT15607.1"/>
    </source>
</evidence>
<comment type="caution">
    <text evidence="7">The sequence shown here is derived from an EMBL/GenBank/DDBJ whole genome shotgun (WGS) entry which is preliminary data.</text>
</comment>
<feature type="binding site" evidence="6">
    <location>
        <begin position="125"/>
        <end position="126"/>
    </location>
    <ligand>
        <name>S-adenosyl-L-methionine</name>
        <dbReference type="ChEBI" id="CHEBI:59789"/>
    </ligand>
</feature>
<feature type="binding site" evidence="6">
    <location>
        <position position="74"/>
    </location>
    <ligand>
        <name>S-adenosyl-L-methionine</name>
        <dbReference type="ChEBI" id="CHEBI:59789"/>
    </ligand>
</feature>
<dbReference type="EC" id="2.1.1.-" evidence="6"/>
<dbReference type="HAMAP" id="MF_00074">
    <property type="entry name" value="16SrRNA_methyltr_G"/>
    <property type="match status" value="1"/>
</dbReference>
<evidence type="ECO:0000256" key="5">
    <source>
        <dbReference type="ARBA" id="ARBA00022691"/>
    </source>
</evidence>
<gene>
    <name evidence="6" type="primary">rsmG</name>
    <name evidence="7" type="ORF">Dace_1469</name>
</gene>
<proteinExistence type="inferred from homology"/>
<dbReference type="Gene3D" id="3.40.50.150">
    <property type="entry name" value="Vaccinia Virus protein VP39"/>
    <property type="match status" value="1"/>
</dbReference>
<dbReference type="Proteomes" id="UP000005695">
    <property type="component" value="Unassembled WGS sequence"/>
</dbReference>
<comment type="subcellular location">
    <subcellularLocation>
        <location evidence="6">Cytoplasm</location>
    </subcellularLocation>
</comment>
<keyword evidence="1 6" id="KW-0963">Cytoplasm</keyword>
<comment type="caution">
    <text evidence="6">Lacks conserved residue(s) required for the propagation of feature annotation.</text>
</comment>
<feature type="binding site" evidence="6">
    <location>
        <position position="142"/>
    </location>
    <ligand>
        <name>S-adenosyl-L-methionine</name>
        <dbReference type="ChEBI" id="CHEBI:59789"/>
    </ligand>
</feature>
<feature type="binding site" evidence="6">
    <location>
        <position position="79"/>
    </location>
    <ligand>
        <name>S-adenosyl-L-methionine</name>
        <dbReference type="ChEBI" id="CHEBI:59789"/>
    </ligand>
</feature>